<name>A0A2I1BYZ3_ASPN1</name>
<dbReference type="RefSeq" id="XP_024679180.1">
    <property type="nucleotide sequence ID" value="XM_024825125.1"/>
</dbReference>
<dbReference type="AlphaFoldDB" id="A0A2I1BYZ3"/>
<dbReference type="Proteomes" id="UP000234474">
    <property type="component" value="Unassembled WGS sequence"/>
</dbReference>
<keyword evidence="2" id="KW-1185">Reference proteome</keyword>
<gene>
    <name evidence="1" type="ORF">P174DRAFT_423457</name>
</gene>
<proteinExistence type="predicted"/>
<dbReference type="OrthoDB" id="73875at2759"/>
<comment type="caution">
    <text evidence="1">The sequence shown here is derived from an EMBL/GenBank/DDBJ whole genome shotgun (WGS) entry which is preliminary data.</text>
</comment>
<dbReference type="GeneID" id="36532450"/>
<protein>
    <submittedName>
        <fullName evidence="1">Uncharacterized protein</fullName>
    </submittedName>
</protein>
<dbReference type="VEuPathDB" id="FungiDB:P174DRAFT_423457"/>
<evidence type="ECO:0000313" key="1">
    <source>
        <dbReference type="EMBL" id="PKX90585.1"/>
    </source>
</evidence>
<evidence type="ECO:0000313" key="2">
    <source>
        <dbReference type="Proteomes" id="UP000234474"/>
    </source>
</evidence>
<dbReference type="EMBL" id="MSZS01000007">
    <property type="protein sequence ID" value="PKX90585.1"/>
    <property type="molecule type" value="Genomic_DNA"/>
</dbReference>
<organism evidence="1 2">
    <name type="scientific">Aspergillus novofumigatus (strain IBT 16806)</name>
    <dbReference type="NCBI Taxonomy" id="1392255"/>
    <lineage>
        <taxon>Eukaryota</taxon>
        <taxon>Fungi</taxon>
        <taxon>Dikarya</taxon>
        <taxon>Ascomycota</taxon>
        <taxon>Pezizomycotina</taxon>
        <taxon>Eurotiomycetes</taxon>
        <taxon>Eurotiomycetidae</taxon>
        <taxon>Eurotiales</taxon>
        <taxon>Aspergillaceae</taxon>
        <taxon>Aspergillus</taxon>
        <taxon>Aspergillus subgen. Fumigati</taxon>
    </lineage>
</organism>
<sequence>MFLLTPACREITSIFSLTPPLPPTGMDLHQPCRRNPRAAPSSSLKPGIPLSSRDLIPPTLLSKRGCAFGKSIAEDEYDGDEQASEPVYVCSSEVPSVDELVAQTQSYGTVGSLDSLFYSGLDGGNAIPLAKQWYCSNVPDGRGAVAFDNIVDNDWYLAQASAFALAQVSYSKVDQPRGCADAQGLPFITMASCRSQG</sequence>
<accession>A0A2I1BYZ3</accession>
<reference evidence="2" key="1">
    <citation type="journal article" date="2018" name="Proc. Natl. Acad. Sci. U.S.A.">
        <title>Linking secondary metabolites to gene clusters through genome sequencing of six diverse Aspergillus species.</title>
        <authorList>
            <person name="Kaerboelling I."/>
            <person name="Vesth T.C."/>
            <person name="Frisvad J.C."/>
            <person name="Nybo J.L."/>
            <person name="Theobald S."/>
            <person name="Kuo A."/>
            <person name="Bowyer P."/>
            <person name="Matsuda Y."/>
            <person name="Mondo S."/>
            <person name="Lyhne E.K."/>
            <person name="Kogle M.E."/>
            <person name="Clum A."/>
            <person name="Lipzen A."/>
            <person name="Salamov A."/>
            <person name="Ngan C.Y."/>
            <person name="Daum C."/>
            <person name="Chiniquy J."/>
            <person name="Barry K."/>
            <person name="LaButti K."/>
            <person name="Haridas S."/>
            <person name="Simmons B.A."/>
            <person name="Magnuson J.K."/>
            <person name="Mortensen U.H."/>
            <person name="Larsen T.O."/>
            <person name="Grigoriev I.V."/>
            <person name="Baker S.E."/>
            <person name="Andersen M.R."/>
        </authorList>
    </citation>
    <scope>NUCLEOTIDE SEQUENCE [LARGE SCALE GENOMIC DNA]</scope>
    <source>
        <strain evidence="2">IBT 16806</strain>
    </source>
</reference>